<evidence type="ECO:0000313" key="1">
    <source>
        <dbReference type="EMBL" id="WXB17960.1"/>
    </source>
</evidence>
<dbReference type="Proteomes" id="UP001370348">
    <property type="component" value="Chromosome"/>
</dbReference>
<evidence type="ECO:0008006" key="3">
    <source>
        <dbReference type="Google" id="ProtNLM"/>
    </source>
</evidence>
<reference evidence="1 2" key="1">
    <citation type="submission" date="2021-12" db="EMBL/GenBank/DDBJ databases">
        <title>Discovery of the Pendulisporaceae a myxobacterial family with distinct sporulation behavior and unique specialized metabolism.</title>
        <authorList>
            <person name="Garcia R."/>
            <person name="Popoff A."/>
            <person name="Bader C.D."/>
            <person name="Loehr J."/>
            <person name="Walesch S."/>
            <person name="Walt C."/>
            <person name="Boldt J."/>
            <person name="Bunk B."/>
            <person name="Haeckl F.J.F.P.J."/>
            <person name="Gunesch A.P."/>
            <person name="Birkelbach J."/>
            <person name="Nuebel U."/>
            <person name="Pietschmann T."/>
            <person name="Bach T."/>
            <person name="Mueller R."/>
        </authorList>
    </citation>
    <scope>NUCLEOTIDE SEQUENCE [LARGE SCALE GENOMIC DNA]</scope>
    <source>
        <strain evidence="1 2">MSr11954</strain>
    </source>
</reference>
<accession>A0ABZ2M4S4</accession>
<organism evidence="1 2">
    <name type="scientific">Pendulispora albinea</name>
    <dbReference type="NCBI Taxonomy" id="2741071"/>
    <lineage>
        <taxon>Bacteria</taxon>
        <taxon>Pseudomonadati</taxon>
        <taxon>Myxococcota</taxon>
        <taxon>Myxococcia</taxon>
        <taxon>Myxococcales</taxon>
        <taxon>Sorangiineae</taxon>
        <taxon>Pendulisporaceae</taxon>
        <taxon>Pendulispora</taxon>
    </lineage>
</organism>
<proteinExistence type="predicted"/>
<gene>
    <name evidence="1" type="ORF">LZC94_11930</name>
</gene>
<protein>
    <recommendedName>
        <fullName evidence="3">Lipoprotein</fullName>
    </recommendedName>
</protein>
<sequence length="605" mass="64554">MAYKVRRWGGPIVAAFLAVGSAACGGAQTVEASRPAAVFPTRAEIEAIPEKKVTPAAFDMNNVQVESWSYASSGGSTDVPYEDASPWTGALTDAMRVAPRARVRLSSALRCAAEQVARFELKHGRPPSESWRRFTMARCGSASPLGSTFAWTNDVPQGAPEALLADGFRKAAAPVLAQVFGTVNEPMAAGLSVVREGARLAVGIVLARDGVQIDSGQGGKLRADGRRRVSVRGVLRSGEAEAIFGLVNRGKYGVAECINERGVAPPYFAFTCEMAEGDTWAWVDVLARKPGRALASGVARVMVAAEGEELPAEYVAPRGSGPPMPVRTTAEFRKVLVEGLNRVRAAGRLAPLVLSAEQSATSERLAGVLLDNEVSHENMADRAAIGLLAGWNVRGLIRSGWLFAAAQPSTRDAMVWLDFALERPLGRLTLLDPRARIIAVGAGMPETVEALGAVVTTYSLFDNPDHSAEAEHVFAWIAAERAKAGLSAPVRLMNVPWLAEEAALVRAEKKAPMAVLNDVLADVASRLPTGRVQGFVFETIDVDRLQLPKELLDPGPVRIAVEVTHHRAPGAAWGQYVVYVFMHSKFGPETMTTARLPRRGGGAAF</sequence>
<evidence type="ECO:0000313" key="2">
    <source>
        <dbReference type="Proteomes" id="UP001370348"/>
    </source>
</evidence>
<name>A0ABZ2M4S4_9BACT</name>
<dbReference type="EMBL" id="CP089984">
    <property type="protein sequence ID" value="WXB17960.1"/>
    <property type="molecule type" value="Genomic_DNA"/>
</dbReference>
<dbReference type="PROSITE" id="PS51257">
    <property type="entry name" value="PROKAR_LIPOPROTEIN"/>
    <property type="match status" value="1"/>
</dbReference>
<dbReference type="RefSeq" id="WP_394827602.1">
    <property type="nucleotide sequence ID" value="NZ_CP089984.1"/>
</dbReference>
<keyword evidence="2" id="KW-1185">Reference proteome</keyword>